<evidence type="ECO:0000256" key="3">
    <source>
        <dbReference type="ARBA" id="ARBA00023186"/>
    </source>
</evidence>
<keyword evidence="2" id="KW-0378">Hydrolase</keyword>
<dbReference type="GeneID" id="7449900"/>
<dbReference type="CDD" id="cd03112">
    <property type="entry name" value="CobW-like"/>
    <property type="match status" value="1"/>
</dbReference>
<dbReference type="InterPro" id="IPR036627">
    <property type="entry name" value="CobW-likC_sf"/>
</dbReference>
<dbReference type="InterPro" id="IPR011629">
    <property type="entry name" value="CobW-like_C"/>
</dbReference>
<name>B8LD61_THAPS</name>
<organism evidence="7 8">
    <name type="scientific">Thalassiosira pseudonana</name>
    <name type="common">Marine diatom</name>
    <name type="synonym">Cyclotella nana</name>
    <dbReference type="NCBI Taxonomy" id="35128"/>
    <lineage>
        <taxon>Eukaryota</taxon>
        <taxon>Sar</taxon>
        <taxon>Stramenopiles</taxon>
        <taxon>Ochrophyta</taxon>
        <taxon>Bacillariophyta</taxon>
        <taxon>Coscinodiscophyceae</taxon>
        <taxon>Thalassiosirophycidae</taxon>
        <taxon>Thalassiosirales</taxon>
        <taxon>Thalassiosiraceae</taxon>
        <taxon>Thalassiosira</taxon>
    </lineage>
</organism>
<dbReference type="Proteomes" id="UP000001449">
    <property type="component" value="Unassembled WGS sequence"/>
</dbReference>
<dbReference type="InterPro" id="IPR051927">
    <property type="entry name" value="Zn_Chap_cDPG_Synth"/>
</dbReference>
<evidence type="ECO:0000313" key="7">
    <source>
        <dbReference type="EMBL" id="EED86753.1"/>
    </source>
</evidence>
<dbReference type="RefSeq" id="XP_002297025.1">
    <property type="nucleotide sequence ID" value="XM_002296989.1"/>
</dbReference>
<dbReference type="eggNOG" id="KOG2743">
    <property type="taxonomic scope" value="Eukaryota"/>
</dbReference>
<dbReference type="EMBL" id="DS999419">
    <property type="protein sequence ID" value="EED86753.1"/>
    <property type="molecule type" value="Genomic_DNA"/>
</dbReference>
<dbReference type="Pfam" id="PF02492">
    <property type="entry name" value="cobW"/>
    <property type="match status" value="1"/>
</dbReference>
<sequence length="445" mass="49647">LPVTLLSGFLGAGKTTLLKHILRSKSNIKFAIIVNDMGALNLDAEEIKKHKLVQEKQEMVEMHNGCICCTLRGDLLKTVKQLAEEEKFDYLVIESTGISEPLPVAQTFTMDVNGDGEEQDEDHEKPDDFEPLSKYARVDTLVTVLDAYNFSSILGTVETEADREKFFGDAVEEESGESDESIVQLLIDQIEFANVILVNKIDLLSDDGDKSVRSQVNAIRSLLDKLNPKATILIPELSKFEKFDVDTIVNTGLFNMEEAQVSAGWLAELAKPFHNPETEEYGINSFVFRNNERPFHPERLSRIFKDFGTSLVKNISGKGTEGNASLFASVVRCKGELWLSNADSCPIDVHSVGVQLVMTPAGNGMPWIGKVLEVHPNANAVAELKANNDWTDRFGDRRSELVFIGIKLNQKLLLMELNNALLTDAELNVAEEDRKKVWSQMKDPF</sequence>
<dbReference type="HOGENOM" id="CLU_017452_2_0_1"/>
<dbReference type="OMA" id="AIMIEST"/>
<protein>
    <recommendedName>
        <fullName evidence="6">CobW C-terminal domain-containing protein</fullName>
    </recommendedName>
</protein>
<feature type="domain" description="CobW C-terminal" evidence="6">
    <location>
        <begin position="283"/>
        <end position="421"/>
    </location>
</feature>
<dbReference type="InterPro" id="IPR027417">
    <property type="entry name" value="P-loop_NTPase"/>
</dbReference>
<dbReference type="SUPFAM" id="SSF52540">
    <property type="entry name" value="P-loop containing nucleoside triphosphate hydrolases"/>
    <property type="match status" value="1"/>
</dbReference>
<dbReference type="Gene3D" id="3.30.1220.10">
    <property type="entry name" value="CobW-like, C-terminal domain"/>
    <property type="match status" value="1"/>
</dbReference>
<keyword evidence="8" id="KW-1185">Reference proteome</keyword>
<dbReference type="SUPFAM" id="SSF90002">
    <property type="entry name" value="Hypothetical protein YjiA, C-terminal domain"/>
    <property type="match status" value="1"/>
</dbReference>
<dbReference type="PANTHER" id="PTHR43603:SF1">
    <property type="entry name" value="ZINC-REGULATED GTPASE METALLOPROTEIN ACTIVATOR 1"/>
    <property type="match status" value="1"/>
</dbReference>
<reference evidence="7 8" key="2">
    <citation type="journal article" date="2008" name="Nature">
        <title>The Phaeodactylum genome reveals the evolutionary history of diatom genomes.</title>
        <authorList>
            <person name="Bowler C."/>
            <person name="Allen A.E."/>
            <person name="Badger J.H."/>
            <person name="Grimwood J."/>
            <person name="Jabbari K."/>
            <person name="Kuo A."/>
            <person name="Maheswari U."/>
            <person name="Martens C."/>
            <person name="Maumus F."/>
            <person name="Otillar R.P."/>
            <person name="Rayko E."/>
            <person name="Salamov A."/>
            <person name="Vandepoele K."/>
            <person name="Beszteri B."/>
            <person name="Gruber A."/>
            <person name="Heijde M."/>
            <person name="Katinka M."/>
            <person name="Mock T."/>
            <person name="Valentin K."/>
            <person name="Verret F."/>
            <person name="Berges J.A."/>
            <person name="Brownlee C."/>
            <person name="Cadoret J.P."/>
            <person name="Chiovitti A."/>
            <person name="Choi C.J."/>
            <person name="Coesel S."/>
            <person name="De Martino A."/>
            <person name="Detter J.C."/>
            <person name="Durkin C."/>
            <person name="Falciatore A."/>
            <person name="Fournet J."/>
            <person name="Haruta M."/>
            <person name="Huysman M.J."/>
            <person name="Jenkins B.D."/>
            <person name="Jiroutova K."/>
            <person name="Jorgensen R.E."/>
            <person name="Joubert Y."/>
            <person name="Kaplan A."/>
            <person name="Kroger N."/>
            <person name="Kroth P.G."/>
            <person name="La Roche J."/>
            <person name="Lindquist E."/>
            <person name="Lommer M."/>
            <person name="Martin-Jezequel V."/>
            <person name="Lopez P.J."/>
            <person name="Lucas S."/>
            <person name="Mangogna M."/>
            <person name="McGinnis K."/>
            <person name="Medlin L.K."/>
            <person name="Montsant A."/>
            <person name="Oudot-Le Secq M.P."/>
            <person name="Napoli C."/>
            <person name="Obornik M."/>
            <person name="Parker M.S."/>
            <person name="Petit J.L."/>
            <person name="Porcel B.M."/>
            <person name="Poulsen N."/>
            <person name="Robison M."/>
            <person name="Rychlewski L."/>
            <person name="Rynearson T.A."/>
            <person name="Schmutz J."/>
            <person name="Shapiro H."/>
            <person name="Siaut M."/>
            <person name="Stanley M."/>
            <person name="Sussman M.R."/>
            <person name="Taylor A.R."/>
            <person name="Vardi A."/>
            <person name="von Dassow P."/>
            <person name="Vyverman W."/>
            <person name="Willis A."/>
            <person name="Wyrwicz L.S."/>
            <person name="Rokhsar D.S."/>
            <person name="Weissenbach J."/>
            <person name="Armbrust E.V."/>
            <person name="Green B.R."/>
            <person name="Van de Peer Y."/>
            <person name="Grigoriev I.V."/>
        </authorList>
    </citation>
    <scope>NUCLEOTIDE SEQUENCE [LARGE SCALE GENOMIC DNA]</scope>
    <source>
        <strain evidence="7 8">CCMP1335</strain>
    </source>
</reference>
<evidence type="ECO:0000259" key="6">
    <source>
        <dbReference type="SMART" id="SM00833"/>
    </source>
</evidence>
<comment type="catalytic activity">
    <reaction evidence="5">
        <text>GTP + H2O = GDP + phosphate + H(+)</text>
        <dbReference type="Rhea" id="RHEA:19669"/>
        <dbReference type="ChEBI" id="CHEBI:15377"/>
        <dbReference type="ChEBI" id="CHEBI:15378"/>
        <dbReference type="ChEBI" id="CHEBI:37565"/>
        <dbReference type="ChEBI" id="CHEBI:43474"/>
        <dbReference type="ChEBI" id="CHEBI:58189"/>
    </reaction>
    <physiologicalReaction direction="left-to-right" evidence="5">
        <dbReference type="Rhea" id="RHEA:19670"/>
    </physiologicalReaction>
</comment>
<accession>B8LD61</accession>
<keyword evidence="3" id="KW-0143">Chaperone</keyword>
<comment type="similarity">
    <text evidence="4">Belongs to the SIMIBI class G3E GTPase family. ZNG1 subfamily.</text>
</comment>
<dbReference type="GO" id="GO:0000166">
    <property type="term" value="F:nucleotide binding"/>
    <property type="evidence" value="ECO:0007669"/>
    <property type="project" value="UniProtKB-KW"/>
</dbReference>
<keyword evidence="1" id="KW-0547">Nucleotide-binding</keyword>
<proteinExistence type="inferred from homology"/>
<dbReference type="FunCoup" id="B8LD61">
    <property type="interactions" value="12"/>
</dbReference>
<dbReference type="GO" id="GO:0016787">
    <property type="term" value="F:hydrolase activity"/>
    <property type="evidence" value="ECO:0007669"/>
    <property type="project" value="UniProtKB-KW"/>
</dbReference>
<dbReference type="AlphaFoldDB" id="B8LD61"/>
<dbReference type="InParanoid" id="B8LD61"/>
<evidence type="ECO:0000256" key="1">
    <source>
        <dbReference type="ARBA" id="ARBA00022741"/>
    </source>
</evidence>
<evidence type="ECO:0000313" key="8">
    <source>
        <dbReference type="Proteomes" id="UP000001449"/>
    </source>
</evidence>
<evidence type="ECO:0000256" key="2">
    <source>
        <dbReference type="ARBA" id="ARBA00022801"/>
    </source>
</evidence>
<dbReference type="SMART" id="SM00833">
    <property type="entry name" value="CobW_C"/>
    <property type="match status" value="1"/>
</dbReference>
<dbReference type="Gene3D" id="3.40.50.300">
    <property type="entry name" value="P-loop containing nucleotide triphosphate hydrolases"/>
    <property type="match status" value="1"/>
</dbReference>
<dbReference type="KEGG" id="tps:THAPSDRAFT_14555"/>
<reference evidence="7 8" key="1">
    <citation type="journal article" date="2004" name="Science">
        <title>The genome of the diatom Thalassiosira pseudonana: ecology, evolution, and metabolism.</title>
        <authorList>
            <person name="Armbrust E.V."/>
            <person name="Berges J.A."/>
            <person name="Bowler C."/>
            <person name="Green B.R."/>
            <person name="Martinez D."/>
            <person name="Putnam N.H."/>
            <person name="Zhou S."/>
            <person name="Allen A.E."/>
            <person name="Apt K.E."/>
            <person name="Bechner M."/>
            <person name="Brzezinski M.A."/>
            <person name="Chaal B.K."/>
            <person name="Chiovitti A."/>
            <person name="Davis A.K."/>
            <person name="Demarest M.S."/>
            <person name="Detter J.C."/>
            <person name="Glavina T."/>
            <person name="Goodstein D."/>
            <person name="Hadi M.Z."/>
            <person name="Hellsten U."/>
            <person name="Hildebrand M."/>
            <person name="Jenkins B.D."/>
            <person name="Jurka J."/>
            <person name="Kapitonov V.V."/>
            <person name="Kroger N."/>
            <person name="Lau W.W."/>
            <person name="Lane T.W."/>
            <person name="Larimer F.W."/>
            <person name="Lippmeier J.C."/>
            <person name="Lucas S."/>
            <person name="Medina M."/>
            <person name="Montsant A."/>
            <person name="Obornik M."/>
            <person name="Parker M.S."/>
            <person name="Palenik B."/>
            <person name="Pazour G.J."/>
            <person name="Richardson P.M."/>
            <person name="Rynearson T.A."/>
            <person name="Saito M.A."/>
            <person name="Schwartz D.C."/>
            <person name="Thamatrakoln K."/>
            <person name="Valentin K."/>
            <person name="Vardi A."/>
            <person name="Wilkerson F.P."/>
            <person name="Rokhsar D.S."/>
        </authorList>
    </citation>
    <scope>NUCLEOTIDE SEQUENCE [LARGE SCALE GENOMIC DNA]</scope>
    <source>
        <strain evidence="7 8">CCMP1335</strain>
    </source>
</reference>
<dbReference type="Pfam" id="PF07683">
    <property type="entry name" value="CobW_C"/>
    <property type="match status" value="1"/>
</dbReference>
<evidence type="ECO:0000256" key="4">
    <source>
        <dbReference type="ARBA" id="ARBA00034320"/>
    </source>
</evidence>
<gene>
    <name evidence="7" type="ORF">THAPSDRAFT_14555</name>
</gene>
<dbReference type="InterPro" id="IPR003495">
    <property type="entry name" value="CobW/HypB/UreG_nucleotide-bd"/>
</dbReference>
<feature type="non-terminal residue" evidence="7">
    <location>
        <position position="445"/>
    </location>
</feature>
<dbReference type="PANTHER" id="PTHR43603">
    <property type="entry name" value="COBW DOMAIN-CONTAINING PROTEIN DDB_G0274527"/>
    <property type="match status" value="1"/>
</dbReference>
<dbReference type="PaxDb" id="35128-Thaps14555"/>
<dbReference type="STRING" id="35128.B8LD61"/>
<evidence type="ECO:0000256" key="5">
    <source>
        <dbReference type="ARBA" id="ARBA00049117"/>
    </source>
</evidence>
<feature type="non-terminal residue" evidence="7">
    <location>
        <position position="1"/>
    </location>
</feature>